<dbReference type="InterPro" id="IPR036890">
    <property type="entry name" value="HATPase_C_sf"/>
</dbReference>
<dbReference type="GO" id="GO:0016020">
    <property type="term" value="C:membrane"/>
    <property type="evidence" value="ECO:0007669"/>
    <property type="project" value="InterPro"/>
</dbReference>
<dbReference type="SMART" id="SM00065">
    <property type="entry name" value="GAF"/>
    <property type="match status" value="2"/>
</dbReference>
<dbReference type="AlphaFoldDB" id="A0A1S1R6K4"/>
<dbReference type="RefSeq" id="WP_071083175.1">
    <property type="nucleotide sequence ID" value="NZ_MBLM01000058.1"/>
</dbReference>
<dbReference type="Gene3D" id="3.30.565.10">
    <property type="entry name" value="Histidine kinase-like ATPase, C-terminal domain"/>
    <property type="match status" value="1"/>
</dbReference>
<dbReference type="EMBL" id="MBLM01000058">
    <property type="protein sequence ID" value="OHV41115.1"/>
    <property type="molecule type" value="Genomic_DNA"/>
</dbReference>
<keyword evidence="1" id="KW-0808">Transferase</keyword>
<dbReference type="PANTHER" id="PTHR24421:SF56">
    <property type="entry name" value="OXYGEN SENSOR HISTIDINE KINASE RESPONSE REGULATOR DOST"/>
    <property type="match status" value="1"/>
</dbReference>
<keyword evidence="3" id="KW-0902">Two-component regulatory system</keyword>
<evidence type="ECO:0000313" key="5">
    <source>
        <dbReference type="EMBL" id="OHV41115.1"/>
    </source>
</evidence>
<dbReference type="Proteomes" id="UP000179627">
    <property type="component" value="Unassembled WGS sequence"/>
</dbReference>
<dbReference type="Pfam" id="PF07730">
    <property type="entry name" value="HisKA_3"/>
    <property type="match status" value="1"/>
</dbReference>
<dbReference type="GO" id="GO:0000155">
    <property type="term" value="F:phosphorelay sensor kinase activity"/>
    <property type="evidence" value="ECO:0007669"/>
    <property type="project" value="InterPro"/>
</dbReference>
<dbReference type="InterPro" id="IPR011712">
    <property type="entry name" value="Sig_transdc_His_kin_sub3_dim/P"/>
</dbReference>
<dbReference type="PANTHER" id="PTHR24421">
    <property type="entry name" value="NITRATE/NITRITE SENSOR PROTEIN NARX-RELATED"/>
    <property type="match status" value="1"/>
</dbReference>
<dbReference type="Gene3D" id="3.30.450.40">
    <property type="match status" value="2"/>
</dbReference>
<comment type="caution">
    <text evidence="5">The sequence shown here is derived from an EMBL/GenBank/DDBJ whole genome shotgun (WGS) entry which is preliminary data.</text>
</comment>
<organism evidence="5 6">
    <name type="scientific">Parafrankia colletiae</name>
    <dbReference type="NCBI Taxonomy" id="573497"/>
    <lineage>
        <taxon>Bacteria</taxon>
        <taxon>Bacillati</taxon>
        <taxon>Actinomycetota</taxon>
        <taxon>Actinomycetes</taxon>
        <taxon>Frankiales</taxon>
        <taxon>Frankiaceae</taxon>
        <taxon>Parafrankia</taxon>
    </lineage>
</organism>
<proteinExistence type="predicted"/>
<evidence type="ECO:0000259" key="4">
    <source>
        <dbReference type="SMART" id="SM00065"/>
    </source>
</evidence>
<dbReference type="Pfam" id="PF02518">
    <property type="entry name" value="HATPase_c"/>
    <property type="match status" value="1"/>
</dbReference>
<dbReference type="CDD" id="cd16917">
    <property type="entry name" value="HATPase_UhpB-NarQ-NarX-like"/>
    <property type="match status" value="1"/>
</dbReference>
<dbReference type="OrthoDB" id="5241249at2"/>
<evidence type="ECO:0000313" key="6">
    <source>
        <dbReference type="Proteomes" id="UP000179627"/>
    </source>
</evidence>
<dbReference type="Pfam" id="PF13492">
    <property type="entry name" value="GAF_3"/>
    <property type="match status" value="1"/>
</dbReference>
<evidence type="ECO:0000256" key="1">
    <source>
        <dbReference type="ARBA" id="ARBA00022679"/>
    </source>
</evidence>
<keyword evidence="2 5" id="KW-0418">Kinase</keyword>
<dbReference type="InterPro" id="IPR003594">
    <property type="entry name" value="HATPase_dom"/>
</dbReference>
<accession>A0A1S1R6K4</accession>
<keyword evidence="6" id="KW-1185">Reference proteome</keyword>
<sequence>MARLELDDLLSQLVDRAQDVLATQGRLRGLLQANQVVATDLRLSVLLRRVVEAACDLLGARYGALGVIAPDRTLEEFVHVGMDESDVDRIGHLPTGHGLLGLLIDDPRPRRVDGIAGATGSQGFPAGHPPMTTFLGVPIIVRGEVFGNLYLTDKHGGLPFTAEDEELALALAANAGVAIANARLYHESQQRHLWMTASAEVARLLMAGADDALTAAARRVRDVAGASFVALALRAGDHADPGGDLDHGGHVRVAAALTASTVEGGADVPVEGDTERVGRLIPLEHTLTGRVIGERQALRVDDAELDAVPDERGPRTGPLLVLPLVTGAEQCIGALLIGRDRGARAFTDSDLDMAAGFAGHIAVALELARTKADQERLRVLADRGRIARDLHDHVIQRMFAVALGMQDLAQYENPSNAERLGGYVEDIDATIKDIRRSIFELRGQGPARRGHLHAGLKKIAAEVRPALGFAPALSLTGPLDTVVDDQLTDHLLAVAREALTNAARHAHATRVEIRVAVEGDMVTLEAVDDGVGLGDTARRSGLDNLRARAEGLGGTFTAETAPAGGTQLRWTAPL</sequence>
<gene>
    <name evidence="5" type="ORF">CC117_12965</name>
</gene>
<name>A0A1S1R6K4_9ACTN</name>
<evidence type="ECO:0000256" key="3">
    <source>
        <dbReference type="ARBA" id="ARBA00023012"/>
    </source>
</evidence>
<protein>
    <submittedName>
        <fullName evidence="5">Histidine kinase</fullName>
    </submittedName>
</protein>
<dbReference type="Gene3D" id="1.20.5.1930">
    <property type="match status" value="1"/>
</dbReference>
<dbReference type="InterPro" id="IPR003018">
    <property type="entry name" value="GAF"/>
</dbReference>
<reference evidence="6" key="1">
    <citation type="submission" date="2016-07" db="EMBL/GenBank/DDBJ databases">
        <title>Sequence Frankia sp. strain CcI1.17.</title>
        <authorList>
            <person name="Ghodhbane-Gtari F."/>
            <person name="Swanson E."/>
            <person name="Gueddou A."/>
            <person name="Morris K."/>
            <person name="Hezbri K."/>
            <person name="Ktari A."/>
            <person name="Nouioui I."/>
            <person name="Abebe-Akele F."/>
            <person name="Simpson S."/>
            <person name="Thomas K."/>
            <person name="Gtari M."/>
            <person name="Tisa L.S."/>
            <person name="Hurst S."/>
        </authorList>
    </citation>
    <scope>NUCLEOTIDE SEQUENCE [LARGE SCALE GENOMIC DNA]</scope>
    <source>
        <strain evidence="6">Cc1.17</strain>
    </source>
</reference>
<dbReference type="SUPFAM" id="SSF55781">
    <property type="entry name" value="GAF domain-like"/>
    <property type="match status" value="2"/>
</dbReference>
<dbReference type="Pfam" id="PF13185">
    <property type="entry name" value="GAF_2"/>
    <property type="match status" value="1"/>
</dbReference>
<dbReference type="GO" id="GO:0046983">
    <property type="term" value="F:protein dimerization activity"/>
    <property type="evidence" value="ECO:0007669"/>
    <property type="project" value="InterPro"/>
</dbReference>
<dbReference type="InterPro" id="IPR050482">
    <property type="entry name" value="Sensor_HK_TwoCompSys"/>
</dbReference>
<feature type="domain" description="GAF" evidence="4">
    <location>
        <begin position="208"/>
        <end position="375"/>
    </location>
</feature>
<evidence type="ECO:0000256" key="2">
    <source>
        <dbReference type="ARBA" id="ARBA00022777"/>
    </source>
</evidence>
<dbReference type="SUPFAM" id="SSF55874">
    <property type="entry name" value="ATPase domain of HSP90 chaperone/DNA topoisomerase II/histidine kinase"/>
    <property type="match status" value="1"/>
</dbReference>
<dbReference type="InterPro" id="IPR029016">
    <property type="entry name" value="GAF-like_dom_sf"/>
</dbReference>
<feature type="domain" description="GAF" evidence="4">
    <location>
        <begin position="42"/>
        <end position="189"/>
    </location>
</feature>